<dbReference type="RefSeq" id="WP_123222874.1">
    <property type="nucleotide sequence ID" value="NZ_RJSF01000039.1"/>
</dbReference>
<dbReference type="GO" id="GO:0004888">
    <property type="term" value="F:transmembrane signaling receptor activity"/>
    <property type="evidence" value="ECO:0007669"/>
    <property type="project" value="TreeGrafter"/>
</dbReference>
<evidence type="ECO:0000313" key="7">
    <source>
        <dbReference type="EMBL" id="RNM14535.1"/>
    </source>
</evidence>
<proteinExistence type="inferred from homology"/>
<sequence>MTSTNLAPARRVTGLFRNLKTAQKLAVLALICLIPSVVISWVALTQLTNFSNSTKTRGEMKLLSGTLYHLDNRNSELKADAYRALLEADVAAVQKDTTDDIASVQAVVAELKAMKLSPNLSKQVSQLEADLKVNNDFIAGFVKTAASDPAAARRLEPQVAEENHKLDGTLEKVRAETDTLVAASVKQAAADEATLRRGVTWSLAIGVLAALGLTWGISRLLTRPLQHTAAVLRDLAEGRLDQTLEVDSTDEIGAMGAALNSALGRLRGSMSS</sequence>
<dbReference type="SUPFAM" id="SSF158472">
    <property type="entry name" value="HAMP domain-like"/>
    <property type="match status" value="1"/>
</dbReference>
<keyword evidence="5" id="KW-0472">Membrane</keyword>
<keyword evidence="1" id="KW-0145">Chemotaxis</keyword>
<dbReference type="GO" id="GO:0005886">
    <property type="term" value="C:plasma membrane"/>
    <property type="evidence" value="ECO:0007669"/>
    <property type="project" value="TreeGrafter"/>
</dbReference>
<evidence type="ECO:0000313" key="8">
    <source>
        <dbReference type="Proteomes" id="UP000279994"/>
    </source>
</evidence>
<evidence type="ECO:0000256" key="5">
    <source>
        <dbReference type="SAM" id="Phobius"/>
    </source>
</evidence>
<dbReference type="InterPro" id="IPR051310">
    <property type="entry name" value="MCP_chemotaxis"/>
</dbReference>
<evidence type="ECO:0000256" key="1">
    <source>
        <dbReference type="ARBA" id="ARBA00022500"/>
    </source>
</evidence>
<dbReference type="InterPro" id="IPR003660">
    <property type="entry name" value="HAMP_dom"/>
</dbReference>
<gene>
    <name evidence="7" type="ORF">EFL26_10610</name>
</gene>
<dbReference type="Pfam" id="PF00672">
    <property type="entry name" value="HAMP"/>
    <property type="match status" value="1"/>
</dbReference>
<protein>
    <submittedName>
        <fullName evidence="7">HAMP domain-containing protein</fullName>
    </submittedName>
</protein>
<evidence type="ECO:0000256" key="4">
    <source>
        <dbReference type="ARBA" id="ARBA00029447"/>
    </source>
</evidence>
<dbReference type="EMBL" id="RJSF01000039">
    <property type="protein sequence ID" value="RNM14535.1"/>
    <property type="molecule type" value="Genomic_DNA"/>
</dbReference>
<name>A0A3N0GPZ2_9ACTN</name>
<dbReference type="CDD" id="cd06225">
    <property type="entry name" value="HAMP"/>
    <property type="match status" value="1"/>
</dbReference>
<reference evidence="7 8" key="1">
    <citation type="submission" date="2018-11" db="EMBL/GenBank/DDBJ databases">
        <authorList>
            <person name="Li F."/>
        </authorList>
    </citation>
    <scope>NUCLEOTIDE SEQUENCE [LARGE SCALE GENOMIC DNA]</scope>
    <source>
        <strain evidence="7 8">Gsoil 818</strain>
    </source>
</reference>
<keyword evidence="8" id="KW-1185">Reference proteome</keyword>
<dbReference type="PANTHER" id="PTHR43531:SF11">
    <property type="entry name" value="METHYL-ACCEPTING CHEMOTAXIS PROTEIN 3"/>
    <property type="match status" value="1"/>
</dbReference>
<dbReference type="SMART" id="SM00304">
    <property type="entry name" value="HAMP"/>
    <property type="match status" value="1"/>
</dbReference>
<keyword evidence="2 5" id="KW-0812">Transmembrane</keyword>
<feature type="transmembrane region" description="Helical" evidence="5">
    <location>
        <begin position="25"/>
        <end position="44"/>
    </location>
</feature>
<dbReference type="OrthoDB" id="1115140at2"/>
<organism evidence="7 8">
    <name type="scientific">Nocardioides pocheonensis</name>
    <dbReference type="NCBI Taxonomy" id="661485"/>
    <lineage>
        <taxon>Bacteria</taxon>
        <taxon>Bacillati</taxon>
        <taxon>Actinomycetota</taxon>
        <taxon>Actinomycetes</taxon>
        <taxon>Propionibacteriales</taxon>
        <taxon>Nocardioidaceae</taxon>
        <taxon>Nocardioides</taxon>
    </lineage>
</organism>
<evidence type="ECO:0000256" key="2">
    <source>
        <dbReference type="ARBA" id="ARBA00022692"/>
    </source>
</evidence>
<dbReference type="GO" id="GO:0007165">
    <property type="term" value="P:signal transduction"/>
    <property type="evidence" value="ECO:0007669"/>
    <property type="project" value="InterPro"/>
</dbReference>
<dbReference type="Gene3D" id="6.10.340.10">
    <property type="match status" value="1"/>
</dbReference>
<evidence type="ECO:0000259" key="6">
    <source>
        <dbReference type="PROSITE" id="PS50885"/>
    </source>
</evidence>
<dbReference type="PANTHER" id="PTHR43531">
    <property type="entry name" value="PROTEIN ICFG"/>
    <property type="match status" value="1"/>
</dbReference>
<keyword evidence="3 5" id="KW-1133">Transmembrane helix</keyword>
<dbReference type="AlphaFoldDB" id="A0A3N0GPZ2"/>
<accession>A0A3N0GPZ2</accession>
<dbReference type="Proteomes" id="UP000279994">
    <property type="component" value="Unassembled WGS sequence"/>
</dbReference>
<evidence type="ECO:0000256" key="3">
    <source>
        <dbReference type="ARBA" id="ARBA00022989"/>
    </source>
</evidence>
<feature type="non-terminal residue" evidence="7">
    <location>
        <position position="272"/>
    </location>
</feature>
<feature type="domain" description="HAMP" evidence="6">
    <location>
        <begin position="219"/>
        <end position="271"/>
    </location>
</feature>
<comment type="similarity">
    <text evidence="4">Belongs to the methyl-accepting chemotaxis (MCP) protein family.</text>
</comment>
<dbReference type="PROSITE" id="PS50885">
    <property type="entry name" value="HAMP"/>
    <property type="match status" value="1"/>
</dbReference>
<dbReference type="GO" id="GO:0006935">
    <property type="term" value="P:chemotaxis"/>
    <property type="evidence" value="ECO:0007669"/>
    <property type="project" value="UniProtKB-KW"/>
</dbReference>
<comment type="caution">
    <text evidence="7">The sequence shown here is derived from an EMBL/GenBank/DDBJ whole genome shotgun (WGS) entry which is preliminary data.</text>
</comment>